<gene>
    <name evidence="2" type="ORF">HPP92_005471</name>
</gene>
<dbReference type="AlphaFoldDB" id="A0A835RZL9"/>
<dbReference type="PANTHER" id="PTHR23024:SF577">
    <property type="entry name" value="CARBOXYLESTERASE 2-RELATED"/>
    <property type="match status" value="1"/>
</dbReference>
<dbReference type="EMBL" id="JADCNM010000002">
    <property type="protein sequence ID" value="KAG0494477.1"/>
    <property type="molecule type" value="Genomic_DNA"/>
</dbReference>
<protein>
    <recommendedName>
        <fullName evidence="1">Alpha/beta hydrolase fold-3 domain-containing protein</fullName>
    </recommendedName>
</protein>
<organism evidence="2 3">
    <name type="scientific">Vanilla planifolia</name>
    <name type="common">Vanilla</name>
    <dbReference type="NCBI Taxonomy" id="51239"/>
    <lineage>
        <taxon>Eukaryota</taxon>
        <taxon>Viridiplantae</taxon>
        <taxon>Streptophyta</taxon>
        <taxon>Embryophyta</taxon>
        <taxon>Tracheophyta</taxon>
        <taxon>Spermatophyta</taxon>
        <taxon>Magnoliopsida</taxon>
        <taxon>Liliopsida</taxon>
        <taxon>Asparagales</taxon>
        <taxon>Orchidaceae</taxon>
        <taxon>Vanilloideae</taxon>
        <taxon>Vanilleae</taxon>
        <taxon>Vanilla</taxon>
    </lineage>
</organism>
<evidence type="ECO:0000313" key="2">
    <source>
        <dbReference type="EMBL" id="KAG0494477.1"/>
    </source>
</evidence>
<dbReference type="InterPro" id="IPR029058">
    <property type="entry name" value="AB_hydrolase_fold"/>
</dbReference>
<dbReference type="InterPro" id="IPR013094">
    <property type="entry name" value="AB_hydrolase_3"/>
</dbReference>
<sequence length="325" mass="35996">MFIPRSSPSEEMKSSAANADDEIEFEFLPFLRLYRSGRVERFAGTEKVPATLDPLTGVDSKDVTIDPSTGVSARLYLPPGIDEDEKLPVLVYIHGGAFCIESAASPLYHRHLNDLASHTPLVAVSVEYRLAPEHPLPIAYEDAWAAFRWVFTLADPWLARHGDTRRVFLAGDSAGANISHQVALRVAAEGLAIKGMALIHSYFGGSAPVGSESTDPRERAEGYRIWQFLCPDLAGPDDPRRNPVSDTAPSLALLGCERVLVTVAEHDLFKERGKLYYEKLKESGWRGEAEMVETPEANHIFHLLNPDGEQGKTKLKLLVNFFQKE</sequence>
<dbReference type="InterPro" id="IPR050466">
    <property type="entry name" value="Carboxylest/Gibb_receptor"/>
</dbReference>
<dbReference type="Gene3D" id="3.40.50.1820">
    <property type="entry name" value="alpha/beta hydrolase"/>
    <property type="match status" value="1"/>
</dbReference>
<name>A0A835RZL9_VANPL</name>
<dbReference type="OrthoDB" id="408631at2759"/>
<comment type="caution">
    <text evidence="2">The sequence shown here is derived from an EMBL/GenBank/DDBJ whole genome shotgun (WGS) entry which is preliminary data.</text>
</comment>
<evidence type="ECO:0000313" key="3">
    <source>
        <dbReference type="Proteomes" id="UP000639772"/>
    </source>
</evidence>
<evidence type="ECO:0000259" key="1">
    <source>
        <dbReference type="Pfam" id="PF07859"/>
    </source>
</evidence>
<reference evidence="2 3" key="1">
    <citation type="journal article" date="2020" name="Nat. Food">
        <title>A phased Vanilla planifolia genome enables genetic improvement of flavour and production.</title>
        <authorList>
            <person name="Hasing T."/>
            <person name="Tang H."/>
            <person name="Brym M."/>
            <person name="Khazi F."/>
            <person name="Huang T."/>
            <person name="Chambers A.H."/>
        </authorList>
    </citation>
    <scope>NUCLEOTIDE SEQUENCE [LARGE SCALE GENOMIC DNA]</scope>
    <source>
        <tissue evidence="2">Leaf</tissue>
    </source>
</reference>
<dbReference type="Proteomes" id="UP000639772">
    <property type="component" value="Unassembled WGS sequence"/>
</dbReference>
<feature type="domain" description="Alpha/beta hydrolase fold-3" evidence="1">
    <location>
        <begin position="90"/>
        <end position="302"/>
    </location>
</feature>
<dbReference type="Pfam" id="PF07859">
    <property type="entry name" value="Abhydrolase_3"/>
    <property type="match status" value="1"/>
</dbReference>
<dbReference type="GO" id="GO:0016787">
    <property type="term" value="F:hydrolase activity"/>
    <property type="evidence" value="ECO:0007669"/>
    <property type="project" value="InterPro"/>
</dbReference>
<dbReference type="PANTHER" id="PTHR23024">
    <property type="entry name" value="ARYLACETAMIDE DEACETYLASE"/>
    <property type="match status" value="1"/>
</dbReference>
<dbReference type="SUPFAM" id="SSF53474">
    <property type="entry name" value="alpha/beta-Hydrolases"/>
    <property type="match status" value="1"/>
</dbReference>
<proteinExistence type="predicted"/>
<accession>A0A835RZL9</accession>